<dbReference type="AlphaFoldDB" id="A0A183GYL9"/>
<keyword evidence="2" id="KW-1185">Reference proteome</keyword>
<dbReference type="Proteomes" id="UP000242913">
    <property type="component" value="Unassembled WGS sequence"/>
</dbReference>
<accession>A0A183GYL9</accession>
<evidence type="ECO:0000313" key="3">
    <source>
        <dbReference type="WBParaSite" id="OFLC_0000032801-mRNA-1"/>
    </source>
</evidence>
<protein>
    <submittedName>
        <fullName evidence="3">Transposase</fullName>
    </submittedName>
</protein>
<dbReference type="EMBL" id="KZ269982">
    <property type="protein sequence ID" value="OZC11156.1"/>
    <property type="molecule type" value="Genomic_DNA"/>
</dbReference>
<name>A0A183GYL9_9BILA</name>
<proteinExistence type="predicted"/>
<gene>
    <name evidence="1" type="ORF">X798_01982</name>
</gene>
<reference evidence="3" key="2">
    <citation type="submission" date="2016-06" db="UniProtKB">
        <authorList>
            <consortium name="WormBaseParasite"/>
        </authorList>
    </citation>
    <scope>IDENTIFICATION</scope>
</reference>
<organism evidence="3">
    <name type="scientific">Onchocerca flexuosa</name>
    <dbReference type="NCBI Taxonomy" id="387005"/>
    <lineage>
        <taxon>Eukaryota</taxon>
        <taxon>Metazoa</taxon>
        <taxon>Ecdysozoa</taxon>
        <taxon>Nematoda</taxon>
        <taxon>Chromadorea</taxon>
        <taxon>Rhabditida</taxon>
        <taxon>Spirurina</taxon>
        <taxon>Spiruromorpha</taxon>
        <taxon>Filarioidea</taxon>
        <taxon>Onchocercidae</taxon>
        <taxon>Onchocerca</taxon>
    </lineage>
</organism>
<dbReference type="WBParaSite" id="OFLC_0000032801-mRNA-1">
    <property type="protein sequence ID" value="OFLC_0000032801-mRNA-1"/>
    <property type="gene ID" value="OFLC_0000032801"/>
</dbReference>
<evidence type="ECO:0000313" key="2">
    <source>
        <dbReference type="Proteomes" id="UP000242913"/>
    </source>
</evidence>
<evidence type="ECO:0000313" key="1">
    <source>
        <dbReference type="EMBL" id="OZC11156.1"/>
    </source>
</evidence>
<sequence>MERSVRLTPDIQHYQMMDHSGRSKTIAVMDQHIIKLKRLNRRAGMWGGEKCFGLIPQSWKFSEC</sequence>
<reference evidence="1 2" key="1">
    <citation type="submission" date="2015-12" db="EMBL/GenBank/DDBJ databases">
        <title>Draft genome of the nematode, Onchocerca flexuosa.</title>
        <authorList>
            <person name="Mitreva M."/>
        </authorList>
    </citation>
    <scope>NUCLEOTIDE SEQUENCE [LARGE SCALE GENOMIC DNA]</scope>
    <source>
        <strain evidence="1">Red Deer</strain>
    </source>
</reference>